<keyword evidence="1 5" id="KW-0808">Transferase</keyword>
<sequence>MRDITYPPVIATCKTLFKVLGQKITITGAENIPRTGGALMAFNHIGYVDFVYGGLAAQPAGGRVVRFMAKKEVFDHPVGGPIMRSLHHIPVDRGDGVASFRQAVDYLKKGELVGIFPEATISRAMELKEFKNGAVRIAATAGVPVIPVVLWGTQLMMTKDHPKDFTRGKHITIRVGEPLMFTGEDANADNAELHRVMSEMLEEVIAAYPADQQPPGSWWVPARLGGSAPTLERAAEMDAEEKRERARRRAEKRAAAAAKKAGKTSK</sequence>
<evidence type="ECO:0000256" key="2">
    <source>
        <dbReference type="ARBA" id="ARBA00023315"/>
    </source>
</evidence>
<dbReference type="Proteomes" id="UP000307808">
    <property type="component" value="Unassembled WGS sequence"/>
</dbReference>
<keyword evidence="6" id="KW-1185">Reference proteome</keyword>
<dbReference type="SMART" id="SM00563">
    <property type="entry name" value="PlsC"/>
    <property type="match status" value="1"/>
</dbReference>
<comment type="caution">
    <text evidence="5">The sequence shown here is derived from an EMBL/GenBank/DDBJ whole genome shotgun (WGS) entry which is preliminary data.</text>
</comment>
<reference evidence="5 6" key="1">
    <citation type="submission" date="2019-04" db="EMBL/GenBank/DDBJ databases">
        <authorList>
            <person name="Dong K."/>
        </authorList>
    </citation>
    <scope>NUCLEOTIDE SEQUENCE [LARGE SCALE GENOMIC DNA]</scope>
    <source>
        <strain evidence="6">dk3543</strain>
    </source>
</reference>
<keyword evidence="2 5" id="KW-0012">Acyltransferase</keyword>
<feature type="domain" description="Phospholipid/glycerol acyltransferase" evidence="4">
    <location>
        <begin position="38"/>
        <end position="153"/>
    </location>
</feature>
<dbReference type="RefSeq" id="WP_137064567.1">
    <property type="nucleotide sequence ID" value="NZ_CP040748.1"/>
</dbReference>
<name>A0A4U2YSX9_9ACTN</name>
<evidence type="ECO:0000256" key="3">
    <source>
        <dbReference type="SAM" id="MobiDB-lite"/>
    </source>
</evidence>
<dbReference type="GO" id="GO:0005886">
    <property type="term" value="C:plasma membrane"/>
    <property type="evidence" value="ECO:0007669"/>
    <property type="project" value="TreeGrafter"/>
</dbReference>
<evidence type="ECO:0000259" key="4">
    <source>
        <dbReference type="SMART" id="SM00563"/>
    </source>
</evidence>
<dbReference type="OrthoDB" id="3210041at2"/>
<evidence type="ECO:0000313" key="5">
    <source>
        <dbReference type="EMBL" id="TKI64104.1"/>
    </source>
</evidence>
<dbReference type="AlphaFoldDB" id="A0A4U2YSX9"/>
<dbReference type="GO" id="GO:0006654">
    <property type="term" value="P:phosphatidic acid biosynthetic process"/>
    <property type="evidence" value="ECO:0007669"/>
    <property type="project" value="TreeGrafter"/>
</dbReference>
<protein>
    <submittedName>
        <fullName evidence="5">1-acyl-sn-glycerol-3-phosphate acyltransferase</fullName>
    </submittedName>
</protein>
<dbReference type="Pfam" id="PF01553">
    <property type="entry name" value="Acyltransferase"/>
    <property type="match status" value="1"/>
</dbReference>
<proteinExistence type="predicted"/>
<dbReference type="GO" id="GO:0003841">
    <property type="term" value="F:1-acylglycerol-3-phosphate O-acyltransferase activity"/>
    <property type="evidence" value="ECO:0007669"/>
    <property type="project" value="TreeGrafter"/>
</dbReference>
<dbReference type="CDD" id="cd07989">
    <property type="entry name" value="LPLAT_AGPAT-like"/>
    <property type="match status" value="1"/>
</dbReference>
<evidence type="ECO:0000313" key="6">
    <source>
        <dbReference type="Proteomes" id="UP000307808"/>
    </source>
</evidence>
<dbReference type="EMBL" id="SZPY01000001">
    <property type="protein sequence ID" value="TKI64104.1"/>
    <property type="molecule type" value="Genomic_DNA"/>
</dbReference>
<dbReference type="PANTHER" id="PTHR10434:SF55">
    <property type="entry name" value="POSSIBLE ACYLTRANSFERASE"/>
    <property type="match status" value="1"/>
</dbReference>
<accession>A0A4U2YSX9</accession>
<evidence type="ECO:0000256" key="1">
    <source>
        <dbReference type="ARBA" id="ARBA00022679"/>
    </source>
</evidence>
<dbReference type="PANTHER" id="PTHR10434">
    <property type="entry name" value="1-ACYL-SN-GLYCEROL-3-PHOSPHATE ACYLTRANSFERASE"/>
    <property type="match status" value="1"/>
</dbReference>
<dbReference type="InterPro" id="IPR002123">
    <property type="entry name" value="Plipid/glycerol_acylTrfase"/>
</dbReference>
<organism evidence="5 6">
    <name type="scientific">Nocardioides jishulii</name>
    <dbReference type="NCBI Taxonomy" id="2575440"/>
    <lineage>
        <taxon>Bacteria</taxon>
        <taxon>Bacillati</taxon>
        <taxon>Actinomycetota</taxon>
        <taxon>Actinomycetes</taxon>
        <taxon>Propionibacteriales</taxon>
        <taxon>Nocardioidaceae</taxon>
        <taxon>Nocardioides</taxon>
    </lineage>
</organism>
<feature type="region of interest" description="Disordered" evidence="3">
    <location>
        <begin position="230"/>
        <end position="266"/>
    </location>
</feature>
<feature type="compositionally biased region" description="Basic and acidic residues" evidence="3">
    <location>
        <begin position="233"/>
        <end position="244"/>
    </location>
</feature>
<dbReference type="SUPFAM" id="SSF69593">
    <property type="entry name" value="Glycerol-3-phosphate (1)-acyltransferase"/>
    <property type="match status" value="1"/>
</dbReference>
<gene>
    <name evidence="5" type="ORF">FC770_02750</name>
</gene>